<dbReference type="EMBL" id="NGNX01000003">
    <property type="protein sequence ID" value="OYR93229.1"/>
    <property type="molecule type" value="Genomic_DNA"/>
</dbReference>
<evidence type="ECO:0000313" key="2">
    <source>
        <dbReference type="EMBL" id="OYR93229.1"/>
    </source>
</evidence>
<reference evidence="1" key="2">
    <citation type="submission" date="2017-05" db="EMBL/GenBank/DDBJ databases">
        <authorList>
            <person name="Lin X.B."/>
            <person name="Stothard P."/>
            <person name="Tasseva G."/>
            <person name="Walter J."/>
        </authorList>
    </citation>
    <scope>NUCLEOTIDE SEQUENCE</scope>
    <source>
        <strain evidence="1">609u</strain>
    </source>
</reference>
<evidence type="ECO:0000313" key="1">
    <source>
        <dbReference type="EMBL" id="OYR89013.1"/>
    </source>
</evidence>
<organism evidence="2 3">
    <name type="scientific">Lactobacillus taiwanensis</name>
    <dbReference type="NCBI Taxonomy" id="508451"/>
    <lineage>
        <taxon>Bacteria</taxon>
        <taxon>Bacillati</taxon>
        <taxon>Bacillota</taxon>
        <taxon>Bacilli</taxon>
        <taxon>Lactobacillales</taxon>
        <taxon>Lactobacillaceae</taxon>
        <taxon>Lactobacillus</taxon>
    </lineage>
</organism>
<dbReference type="RefSeq" id="WP_061400108.1">
    <property type="nucleotide sequence ID" value="NZ_NGNV01000002.1"/>
</dbReference>
<protein>
    <submittedName>
        <fullName evidence="2">Uncharacterized protein</fullName>
    </submittedName>
</protein>
<sequence>MSYQKKSKYRYEEEFQIVFSSLLLRQKKLLEAYQKRKMAKENLDIADKEFHEAINFANSNESENPNNLAMKLKVNI</sequence>
<dbReference type="AlphaFoldDB" id="A0A256LIE9"/>
<name>A0A256LIE9_9LACO</name>
<comment type="caution">
    <text evidence="2">The sequence shown here is derived from an EMBL/GenBank/DDBJ whole genome shotgun (WGS) entry which is preliminary data.</text>
</comment>
<dbReference type="Proteomes" id="UP000216316">
    <property type="component" value="Unassembled WGS sequence"/>
</dbReference>
<accession>A0A256LIE9</accession>
<keyword evidence="4" id="KW-1185">Reference proteome</keyword>
<reference evidence="3 4" key="3">
    <citation type="submission" date="2017-09" db="EMBL/GenBank/DDBJ databases">
        <title>Tripartite evolution among Lactobacillus johnsonii, Lactobacillus taiwanensis, Lactobacillus reuteri and their rodent host.</title>
        <authorList>
            <person name="Wang T."/>
            <person name="Knowles S."/>
            <person name="Cheng C."/>
        </authorList>
    </citation>
    <scope>NUCLEOTIDE SEQUENCE [LARGE SCALE GENOMIC DNA]</scope>
    <source>
        <strain evidence="2 3">609q</strain>
        <strain evidence="1 4">609u</strain>
    </source>
</reference>
<evidence type="ECO:0000313" key="4">
    <source>
        <dbReference type="Proteomes" id="UP000216316"/>
    </source>
</evidence>
<reference evidence="2 3" key="1">
    <citation type="submission" date="2017-04" db="EMBL/GenBank/DDBJ databases">
        <authorList>
            <person name="Afonso C.L."/>
            <person name="Miller P.J."/>
            <person name="Scott M.A."/>
            <person name="Spackman E."/>
            <person name="Goraichik I."/>
            <person name="Dimitrov K.M."/>
            <person name="Suarez D.L."/>
            <person name="Swayne D.E."/>
        </authorList>
    </citation>
    <scope>NUCLEOTIDE SEQUENCE [LARGE SCALE GENOMIC DNA]</scope>
    <source>
        <strain evidence="2 3">609q</strain>
    </source>
</reference>
<gene>
    <name evidence="1" type="ORF">CBF53_00570</name>
    <name evidence="2" type="ORF">CBF70_01155</name>
</gene>
<dbReference type="EMBL" id="NGNV01000002">
    <property type="protein sequence ID" value="OYR89013.1"/>
    <property type="molecule type" value="Genomic_DNA"/>
</dbReference>
<proteinExistence type="predicted"/>
<dbReference type="Proteomes" id="UP000215828">
    <property type="component" value="Unassembled WGS sequence"/>
</dbReference>
<evidence type="ECO:0000313" key="3">
    <source>
        <dbReference type="Proteomes" id="UP000215828"/>
    </source>
</evidence>